<dbReference type="GO" id="GO:0005737">
    <property type="term" value="C:cytoplasm"/>
    <property type="evidence" value="ECO:0007669"/>
    <property type="project" value="UniProtKB-SubCell"/>
</dbReference>
<dbReference type="InterPro" id="IPR011992">
    <property type="entry name" value="EF-hand-dom_pair"/>
</dbReference>
<dbReference type="InterPro" id="IPR002048">
    <property type="entry name" value="EF_hand_dom"/>
</dbReference>
<dbReference type="PANTHER" id="PTHR12085">
    <property type="entry name" value="SERINE/THREONINE-PROTEIN PHOSPHATASE 2A REGULATORY SUBUNIT B'' SUBUNIT GAMMA"/>
    <property type="match status" value="1"/>
</dbReference>
<dbReference type="GO" id="GO:0035303">
    <property type="term" value="P:regulation of dephosphorylation"/>
    <property type="evidence" value="ECO:0007669"/>
    <property type="project" value="InterPro"/>
</dbReference>
<evidence type="ECO:0000313" key="6">
    <source>
        <dbReference type="Proteomes" id="UP000494206"/>
    </source>
</evidence>
<evidence type="ECO:0000256" key="3">
    <source>
        <dbReference type="ARBA" id="ARBA00022837"/>
    </source>
</evidence>
<dbReference type="Pfam" id="PF13202">
    <property type="entry name" value="EF-hand_5"/>
    <property type="match status" value="1"/>
</dbReference>
<dbReference type="GO" id="GO:0005509">
    <property type="term" value="F:calcium ion binding"/>
    <property type="evidence" value="ECO:0007669"/>
    <property type="project" value="InterPro"/>
</dbReference>
<proteinExistence type="predicted"/>
<sequence>MKLFNSLSLLTKRSEHMTEFEKNFNERVIGILEETRATNLQEFRKNAQRFIDELRLHSFSDENGYKFITIMKLSHILRKSPPDVVEMLPLSMVMALIKMTAYNGAIDILLIDELVKTYVHCETIYIKLLPYAENNKEISSYELQQFITACYVPLMKNKPENVEYYAAYIVGIIFFIVDSRRKEFALIQDILTSTLLFHLETCIQFDNGVLQIEPHINFFSIKCFQSALHEFRSLDVDRNGVLSQSEMLVFRYSFFNQVFIKRVFEISQTYEGGFLDFKGFVDLITAIHFRHTKASAKYHFEAFDLKNDGYLDEEEIRELCLVLHECIPAEEAVPDADVLTVELMDMIKCKDRISLDEFLASKMRTTFTGFISNYQDWYKYERREQ</sequence>
<name>A0A8S1F5L8_9PELO</name>
<evidence type="ECO:0000256" key="1">
    <source>
        <dbReference type="ARBA" id="ARBA00004496"/>
    </source>
</evidence>
<protein>
    <recommendedName>
        <fullName evidence="4">EF-hand domain-containing protein</fullName>
    </recommendedName>
</protein>
<evidence type="ECO:0000256" key="2">
    <source>
        <dbReference type="ARBA" id="ARBA00022490"/>
    </source>
</evidence>
<feature type="domain" description="EF-hand" evidence="4">
    <location>
        <begin position="291"/>
        <end position="326"/>
    </location>
</feature>
<dbReference type="InterPro" id="IPR018247">
    <property type="entry name" value="EF_Hand_1_Ca_BS"/>
</dbReference>
<dbReference type="Gene3D" id="1.10.238.10">
    <property type="entry name" value="EF-hand"/>
    <property type="match status" value="1"/>
</dbReference>
<dbReference type="GO" id="GO:0005813">
    <property type="term" value="C:centrosome"/>
    <property type="evidence" value="ECO:0007669"/>
    <property type="project" value="TreeGrafter"/>
</dbReference>
<dbReference type="PROSITE" id="PS00018">
    <property type="entry name" value="EF_HAND_1"/>
    <property type="match status" value="1"/>
</dbReference>
<organism evidence="5 6">
    <name type="scientific">Caenorhabditis bovis</name>
    <dbReference type="NCBI Taxonomy" id="2654633"/>
    <lineage>
        <taxon>Eukaryota</taxon>
        <taxon>Metazoa</taxon>
        <taxon>Ecdysozoa</taxon>
        <taxon>Nematoda</taxon>
        <taxon>Chromadorea</taxon>
        <taxon>Rhabditida</taxon>
        <taxon>Rhabditina</taxon>
        <taxon>Rhabditomorpha</taxon>
        <taxon>Rhabditoidea</taxon>
        <taxon>Rhabditidae</taxon>
        <taxon>Peloderinae</taxon>
        <taxon>Caenorhabditis</taxon>
    </lineage>
</organism>
<reference evidence="5 6" key="1">
    <citation type="submission" date="2020-04" db="EMBL/GenBank/DDBJ databases">
        <authorList>
            <person name="Laetsch R D."/>
            <person name="Stevens L."/>
            <person name="Kumar S."/>
            <person name="Blaxter L. M."/>
        </authorList>
    </citation>
    <scope>NUCLEOTIDE SEQUENCE [LARGE SCALE GENOMIC DNA]</scope>
</reference>
<keyword evidence="2" id="KW-0963">Cytoplasm</keyword>
<dbReference type="PANTHER" id="PTHR12085:SF3">
    <property type="entry name" value="SERINE_THREONINE-PROTEIN PHOSPHATASE 2A REGULATORY SUBUNIT B'' SUBUNIT GAMMA"/>
    <property type="match status" value="1"/>
</dbReference>
<dbReference type="EMBL" id="CADEPM010000007">
    <property type="protein sequence ID" value="CAB3408180.1"/>
    <property type="molecule type" value="Genomic_DNA"/>
</dbReference>
<comment type="caution">
    <text evidence="5">The sequence shown here is derived from an EMBL/GenBank/DDBJ whole genome shotgun (WGS) entry which is preliminary data.</text>
</comment>
<evidence type="ECO:0000313" key="5">
    <source>
        <dbReference type="EMBL" id="CAB3408180.1"/>
    </source>
</evidence>
<accession>A0A8S1F5L8</accession>
<dbReference type="AlphaFoldDB" id="A0A8S1F5L8"/>
<dbReference type="PROSITE" id="PS50222">
    <property type="entry name" value="EF_HAND_2"/>
    <property type="match status" value="1"/>
</dbReference>
<evidence type="ECO:0000259" key="4">
    <source>
        <dbReference type="PROSITE" id="PS50222"/>
    </source>
</evidence>
<dbReference type="Proteomes" id="UP000494206">
    <property type="component" value="Unassembled WGS sequence"/>
</dbReference>
<keyword evidence="3" id="KW-0106">Calcium</keyword>
<dbReference type="GO" id="GO:0000226">
    <property type="term" value="P:microtubule cytoskeleton organization"/>
    <property type="evidence" value="ECO:0007669"/>
    <property type="project" value="TreeGrafter"/>
</dbReference>
<dbReference type="SUPFAM" id="SSF47473">
    <property type="entry name" value="EF-hand"/>
    <property type="match status" value="1"/>
</dbReference>
<dbReference type="GO" id="GO:0005819">
    <property type="term" value="C:spindle"/>
    <property type="evidence" value="ECO:0007669"/>
    <property type="project" value="TreeGrafter"/>
</dbReference>
<comment type="subcellular location">
    <subcellularLocation>
        <location evidence="1">Cytoplasm</location>
    </subcellularLocation>
</comment>
<gene>
    <name evidence="5" type="ORF">CBOVIS_LOCUS9990</name>
</gene>
<dbReference type="GO" id="GO:0030865">
    <property type="term" value="P:cortical cytoskeleton organization"/>
    <property type="evidence" value="ECO:0007669"/>
    <property type="project" value="TreeGrafter"/>
</dbReference>
<keyword evidence="6" id="KW-1185">Reference proteome</keyword>
<dbReference type="InterPro" id="IPR039865">
    <property type="entry name" value="PPP2R3C"/>
</dbReference>
<dbReference type="OrthoDB" id="10265007at2759"/>